<dbReference type="AlphaFoldDB" id="A0AAQ3K125"/>
<evidence type="ECO:0000256" key="3">
    <source>
        <dbReference type="ARBA" id="ARBA00023242"/>
    </source>
</evidence>
<protein>
    <submittedName>
        <fullName evidence="4">Uncharacterized protein</fullName>
    </submittedName>
</protein>
<comment type="subcellular location">
    <subcellularLocation>
        <location evidence="1">Nucleus</location>
    </subcellularLocation>
</comment>
<proteinExistence type="predicted"/>
<keyword evidence="5" id="KW-1185">Reference proteome</keyword>
<sequence>MRCPSPVLSLSLSRLSSVNEVAYKATRHWPVATRERQYSTLVAHSPSTSTVLLVQRSIYTLPKHWTTIRGAEFVASAIVSSLLLDKQQKHQKYLQFLVLTKCHEELCSN</sequence>
<dbReference type="PANTHER" id="PTHR13405:SF11">
    <property type="entry name" value="NUCLEAR PORE COMPLEX PROTEIN NUP133"/>
    <property type="match status" value="1"/>
</dbReference>
<keyword evidence="2" id="KW-0813">Transport</keyword>
<evidence type="ECO:0000313" key="4">
    <source>
        <dbReference type="EMBL" id="WOK97520.1"/>
    </source>
</evidence>
<keyword evidence="3" id="KW-0539">Nucleus</keyword>
<organism evidence="4 5">
    <name type="scientific">Canna indica</name>
    <name type="common">Indian-shot</name>
    <dbReference type="NCBI Taxonomy" id="4628"/>
    <lineage>
        <taxon>Eukaryota</taxon>
        <taxon>Viridiplantae</taxon>
        <taxon>Streptophyta</taxon>
        <taxon>Embryophyta</taxon>
        <taxon>Tracheophyta</taxon>
        <taxon>Spermatophyta</taxon>
        <taxon>Magnoliopsida</taxon>
        <taxon>Liliopsida</taxon>
        <taxon>Zingiberales</taxon>
        <taxon>Cannaceae</taxon>
        <taxon>Canna</taxon>
    </lineage>
</organism>
<evidence type="ECO:0000256" key="1">
    <source>
        <dbReference type="ARBA" id="ARBA00004123"/>
    </source>
</evidence>
<name>A0AAQ3K125_9LILI</name>
<dbReference type="InterPro" id="IPR037624">
    <property type="entry name" value="Nup133-like"/>
</dbReference>
<dbReference type="Proteomes" id="UP001327560">
    <property type="component" value="Chromosome 2"/>
</dbReference>
<reference evidence="4 5" key="1">
    <citation type="submission" date="2023-10" db="EMBL/GenBank/DDBJ databases">
        <title>Chromosome-scale genome assembly provides insights into flower coloration mechanisms of Canna indica.</title>
        <authorList>
            <person name="Li C."/>
        </authorList>
    </citation>
    <scope>NUCLEOTIDE SEQUENCE [LARGE SCALE GENOMIC DNA]</scope>
    <source>
        <tissue evidence="4">Flower</tissue>
    </source>
</reference>
<dbReference type="EMBL" id="CP136891">
    <property type="protein sequence ID" value="WOK97520.1"/>
    <property type="molecule type" value="Genomic_DNA"/>
</dbReference>
<evidence type="ECO:0000313" key="5">
    <source>
        <dbReference type="Proteomes" id="UP001327560"/>
    </source>
</evidence>
<dbReference type="GO" id="GO:0017056">
    <property type="term" value="F:structural constituent of nuclear pore"/>
    <property type="evidence" value="ECO:0007669"/>
    <property type="project" value="InterPro"/>
</dbReference>
<dbReference type="GO" id="GO:0000972">
    <property type="term" value="P:transcription-dependent tethering of RNA polymerase II gene DNA at nuclear periphery"/>
    <property type="evidence" value="ECO:0007669"/>
    <property type="project" value="TreeGrafter"/>
</dbReference>
<dbReference type="GO" id="GO:0006606">
    <property type="term" value="P:protein import into nucleus"/>
    <property type="evidence" value="ECO:0007669"/>
    <property type="project" value="TreeGrafter"/>
</dbReference>
<dbReference type="GO" id="GO:0031080">
    <property type="term" value="C:nuclear pore outer ring"/>
    <property type="evidence" value="ECO:0007669"/>
    <property type="project" value="TreeGrafter"/>
</dbReference>
<gene>
    <name evidence="4" type="ORF">Cni_G06228</name>
</gene>
<accession>A0AAQ3K125</accession>
<dbReference type="GO" id="GO:0016973">
    <property type="term" value="P:poly(A)+ mRNA export from nucleus"/>
    <property type="evidence" value="ECO:0007669"/>
    <property type="project" value="TreeGrafter"/>
</dbReference>
<dbReference type="PANTHER" id="PTHR13405">
    <property type="entry name" value="NUCLEAR PORE COMPLEX PROTEIN NUP133"/>
    <property type="match status" value="1"/>
</dbReference>
<evidence type="ECO:0000256" key="2">
    <source>
        <dbReference type="ARBA" id="ARBA00022448"/>
    </source>
</evidence>